<dbReference type="Proteomes" id="UP000297597">
    <property type="component" value="Unassembled WGS sequence"/>
</dbReference>
<sequence>MNCKDCVFFKTFASFDGAICRATSQPVDPLAKACDKFIPQGRFSEWGEETGGHSCR</sequence>
<name>A0A4Y7RNM7_9FIRM</name>
<keyword evidence="2" id="KW-1185">Reference proteome</keyword>
<evidence type="ECO:0008006" key="3">
    <source>
        <dbReference type="Google" id="ProtNLM"/>
    </source>
</evidence>
<protein>
    <recommendedName>
        <fullName evidence="3">Benzylsuccinate synthase beta subunit domain-containing protein</fullName>
    </recommendedName>
</protein>
<comment type="caution">
    <text evidence="1">The sequence shown here is derived from an EMBL/GenBank/DDBJ whole genome shotgun (WGS) entry which is preliminary data.</text>
</comment>
<gene>
    <name evidence="1" type="ORF">Pmgp_02284</name>
</gene>
<evidence type="ECO:0000313" key="2">
    <source>
        <dbReference type="Proteomes" id="UP000297597"/>
    </source>
</evidence>
<organism evidence="1 2">
    <name type="scientific">Pelotomaculum propionicicum</name>
    <dbReference type="NCBI Taxonomy" id="258475"/>
    <lineage>
        <taxon>Bacteria</taxon>
        <taxon>Bacillati</taxon>
        <taxon>Bacillota</taxon>
        <taxon>Clostridia</taxon>
        <taxon>Eubacteriales</taxon>
        <taxon>Desulfotomaculaceae</taxon>
        <taxon>Pelotomaculum</taxon>
    </lineage>
</organism>
<dbReference type="EMBL" id="QFFZ01000024">
    <property type="protein sequence ID" value="TEB10594.1"/>
    <property type="molecule type" value="Genomic_DNA"/>
</dbReference>
<proteinExistence type="predicted"/>
<accession>A0A4Y7RNM7</accession>
<evidence type="ECO:0000313" key="1">
    <source>
        <dbReference type="EMBL" id="TEB10594.1"/>
    </source>
</evidence>
<dbReference type="RefSeq" id="WP_192902906.1">
    <property type="nucleotide sequence ID" value="NZ_QFFZ01000024.1"/>
</dbReference>
<reference evidence="1 2" key="1">
    <citation type="journal article" date="2018" name="Environ. Microbiol.">
        <title>Novel energy conservation strategies and behaviour of Pelotomaculum schinkii driving syntrophic propionate catabolism.</title>
        <authorList>
            <person name="Hidalgo-Ahumada C.A.P."/>
            <person name="Nobu M.K."/>
            <person name="Narihiro T."/>
            <person name="Tamaki H."/>
            <person name="Liu W.T."/>
            <person name="Kamagata Y."/>
            <person name="Stams A.J.M."/>
            <person name="Imachi H."/>
            <person name="Sousa D.Z."/>
        </authorList>
    </citation>
    <scope>NUCLEOTIDE SEQUENCE [LARGE SCALE GENOMIC DNA]</scope>
    <source>
        <strain evidence="1 2">MGP</strain>
    </source>
</reference>
<dbReference type="AlphaFoldDB" id="A0A4Y7RNM7"/>